<evidence type="ECO:0000313" key="11">
    <source>
        <dbReference type="Ensembl" id="ENSPEMP00000029121.1"/>
    </source>
</evidence>
<keyword evidence="10" id="KW-0393">Immunoglobulin domain</keyword>
<evidence type="ECO:0000256" key="7">
    <source>
        <dbReference type="ARBA" id="ARBA00023136"/>
    </source>
</evidence>
<dbReference type="Proteomes" id="UP000694547">
    <property type="component" value="Unassembled WGS sequence"/>
</dbReference>
<dbReference type="AlphaFoldDB" id="A0A8C8UAM8"/>
<evidence type="ECO:0000256" key="2">
    <source>
        <dbReference type="ARBA" id="ARBA00022475"/>
    </source>
</evidence>
<dbReference type="GO" id="GO:0019221">
    <property type="term" value="P:cytokine-mediated signaling pathway"/>
    <property type="evidence" value="ECO:0007669"/>
    <property type="project" value="TreeGrafter"/>
</dbReference>
<dbReference type="PANTHER" id="PTHR11738">
    <property type="entry name" value="MHC CLASS I NK CELL RECEPTOR"/>
    <property type="match status" value="1"/>
</dbReference>
<dbReference type="Ensembl" id="ENSPEMT00000040216.1">
    <property type="protein sequence ID" value="ENSPEMP00000029121.1"/>
    <property type="gene ID" value="ENSPEMG00000029197.1"/>
</dbReference>
<dbReference type="SUPFAM" id="SSF48726">
    <property type="entry name" value="Immunoglobulin"/>
    <property type="match status" value="2"/>
</dbReference>
<dbReference type="InterPro" id="IPR050412">
    <property type="entry name" value="Ig-like_Receptors_ImmuneReg"/>
</dbReference>
<keyword evidence="4" id="KW-0732">Signal</keyword>
<comment type="subcellular location">
    <subcellularLocation>
        <location evidence="1">Cell membrane</location>
        <topology evidence="1">Single-pass membrane protein</topology>
    </subcellularLocation>
</comment>
<dbReference type="GO" id="GO:0005886">
    <property type="term" value="C:plasma membrane"/>
    <property type="evidence" value="ECO:0007669"/>
    <property type="project" value="UniProtKB-SubCell"/>
</dbReference>
<keyword evidence="12" id="KW-1185">Reference proteome</keyword>
<dbReference type="Pfam" id="PF13895">
    <property type="entry name" value="Ig_2"/>
    <property type="match status" value="1"/>
</dbReference>
<reference evidence="11" key="3">
    <citation type="submission" date="2025-09" db="UniProtKB">
        <authorList>
            <consortium name="Ensembl"/>
        </authorList>
    </citation>
    <scope>IDENTIFICATION</scope>
</reference>
<organism evidence="11 12">
    <name type="scientific">Peromyscus maniculatus bairdii</name>
    <name type="common">Prairie deer mouse</name>
    <dbReference type="NCBI Taxonomy" id="230844"/>
    <lineage>
        <taxon>Eukaryota</taxon>
        <taxon>Metazoa</taxon>
        <taxon>Chordata</taxon>
        <taxon>Craniata</taxon>
        <taxon>Vertebrata</taxon>
        <taxon>Euteleostomi</taxon>
        <taxon>Mammalia</taxon>
        <taxon>Eutheria</taxon>
        <taxon>Euarchontoglires</taxon>
        <taxon>Glires</taxon>
        <taxon>Rodentia</taxon>
        <taxon>Myomorpha</taxon>
        <taxon>Muroidea</taxon>
        <taxon>Cricetidae</taxon>
        <taxon>Neotominae</taxon>
        <taxon>Peromyscus</taxon>
    </lineage>
</organism>
<evidence type="ECO:0000256" key="9">
    <source>
        <dbReference type="ARBA" id="ARBA00023180"/>
    </source>
</evidence>
<evidence type="ECO:0000256" key="4">
    <source>
        <dbReference type="ARBA" id="ARBA00022729"/>
    </source>
</evidence>
<proteinExistence type="predicted"/>
<keyword evidence="5" id="KW-0677">Repeat</keyword>
<dbReference type="GO" id="GO:0002764">
    <property type="term" value="P:immune response-regulating signaling pathway"/>
    <property type="evidence" value="ECO:0007669"/>
    <property type="project" value="TreeGrafter"/>
</dbReference>
<dbReference type="PANTHER" id="PTHR11738:SF179">
    <property type="entry name" value="LEUKOCYTE IMMUNOGLOBULIN-LIKE RECEPTOR SUBFAMILY A MEMBER 5"/>
    <property type="match status" value="1"/>
</dbReference>
<evidence type="ECO:0000256" key="1">
    <source>
        <dbReference type="ARBA" id="ARBA00004162"/>
    </source>
</evidence>
<keyword evidence="7" id="KW-0472">Membrane</keyword>
<dbReference type="FunFam" id="2.60.40.10:FF:000049">
    <property type="entry name" value="Leukocyte immunoglobulin-like receptor subfamily B member 1"/>
    <property type="match status" value="1"/>
</dbReference>
<name>A0A8C8UAM8_PERMB</name>
<dbReference type="InterPro" id="IPR013783">
    <property type="entry name" value="Ig-like_fold"/>
</dbReference>
<keyword evidence="3" id="KW-0812">Transmembrane</keyword>
<evidence type="ECO:0000256" key="6">
    <source>
        <dbReference type="ARBA" id="ARBA00022989"/>
    </source>
</evidence>
<evidence type="ECO:0000256" key="10">
    <source>
        <dbReference type="ARBA" id="ARBA00023319"/>
    </source>
</evidence>
<evidence type="ECO:0000256" key="3">
    <source>
        <dbReference type="ARBA" id="ARBA00022692"/>
    </source>
</evidence>
<reference evidence="12" key="1">
    <citation type="submission" date="2018-10" db="EMBL/GenBank/DDBJ databases">
        <title>Improved assembly of the deer mouse Peromyscus maniculatus genome.</title>
        <authorList>
            <person name="Lassance J.-M."/>
            <person name="Hoekstra H.E."/>
        </authorList>
    </citation>
    <scope>NUCLEOTIDE SEQUENCE [LARGE SCALE GENOMIC DNA]</scope>
</reference>
<dbReference type="Gene3D" id="2.60.40.10">
    <property type="entry name" value="Immunoglobulins"/>
    <property type="match status" value="2"/>
</dbReference>
<protein>
    <recommendedName>
        <fullName evidence="13">Leukocyte immunoglobulin-like receptor subfamily A member 5</fullName>
    </recommendedName>
</protein>
<evidence type="ECO:0008006" key="13">
    <source>
        <dbReference type="Google" id="ProtNLM"/>
    </source>
</evidence>
<accession>A0A8C8UAM8</accession>
<keyword evidence="8" id="KW-1015">Disulfide bond</keyword>
<evidence type="ECO:0000256" key="8">
    <source>
        <dbReference type="ARBA" id="ARBA00023157"/>
    </source>
</evidence>
<keyword evidence="9" id="KW-0325">Glycoprotein</keyword>
<keyword evidence="6" id="KW-1133">Transmembrane helix</keyword>
<dbReference type="InterPro" id="IPR036179">
    <property type="entry name" value="Ig-like_dom_sf"/>
</dbReference>
<dbReference type="GO" id="GO:0032396">
    <property type="term" value="F:inhibitory MHC class I receptor activity"/>
    <property type="evidence" value="ECO:0007669"/>
    <property type="project" value="TreeGrafter"/>
</dbReference>
<reference evidence="11" key="2">
    <citation type="submission" date="2025-08" db="UniProtKB">
        <authorList>
            <consortium name="Ensembl"/>
        </authorList>
    </citation>
    <scope>IDENTIFICATION</scope>
</reference>
<evidence type="ECO:0000256" key="5">
    <source>
        <dbReference type="ARBA" id="ARBA00022737"/>
    </source>
</evidence>
<dbReference type="GeneTree" id="ENSGT01100000263478"/>
<keyword evidence="2" id="KW-1003">Cell membrane</keyword>
<evidence type="ECO:0000313" key="12">
    <source>
        <dbReference type="Proteomes" id="UP000694547"/>
    </source>
</evidence>
<sequence>MTTFLTSLLCVGEIPRWGGRILKPTLWAEPGSVISTGDPVTIWCEGTKETQIYFLYKEGSPASWFHQTPKDPGKKVMFSIASMEKHHAGQYRYDGFILTGADLNFSRSQKAQLLHTGQSQALFPLILVTSSTHGPFRCYGNYTNTSHVWSEASDPLEIHVSGKKVHIPTISQDHTVENLIRMGISALILTALGILLFEACRSQRMTQNSS</sequence>